<keyword evidence="2" id="KW-0378">Hydrolase</keyword>
<dbReference type="InterPro" id="IPR003736">
    <property type="entry name" value="PAAI_dom"/>
</dbReference>
<dbReference type="NCBIfam" id="TIGR02286">
    <property type="entry name" value="PaaD"/>
    <property type="match status" value="1"/>
</dbReference>
<dbReference type="EMBL" id="SLZU01000007">
    <property type="protein sequence ID" value="TCS63310.1"/>
    <property type="molecule type" value="Genomic_DNA"/>
</dbReference>
<dbReference type="PANTHER" id="PTHR42856">
    <property type="entry name" value="ACYL-COENZYME A THIOESTERASE PAAI"/>
    <property type="match status" value="1"/>
</dbReference>
<sequence length="141" mass="15106">MTPKERAERSADAMWSGDGASQWLGMTLVSVDEGAAVMSLTVEKHHCNGHGMCHGGITFSLADSAFAFACNSRNQATVAQNNMITYVAPARIGDTLTADAREVSLTGRSGIYDVRVSNQHGQTIAEMRGLSRAIKGQLFEE</sequence>
<proteinExistence type="inferred from homology"/>
<dbReference type="Pfam" id="PF03061">
    <property type="entry name" value="4HBT"/>
    <property type="match status" value="1"/>
</dbReference>
<comment type="similarity">
    <text evidence="1">Belongs to the thioesterase PaaI family.</text>
</comment>
<dbReference type="InterPro" id="IPR052723">
    <property type="entry name" value="Acyl-CoA_thioesterase_PaaI"/>
</dbReference>
<accession>A0A4R3JF51</accession>
<evidence type="ECO:0000259" key="3">
    <source>
        <dbReference type="Pfam" id="PF03061"/>
    </source>
</evidence>
<protein>
    <submittedName>
        <fullName evidence="4">Acyl-CoA thioesterase</fullName>
    </submittedName>
</protein>
<evidence type="ECO:0000313" key="4">
    <source>
        <dbReference type="EMBL" id="TCS63310.1"/>
    </source>
</evidence>
<comment type="caution">
    <text evidence="4">The sequence shown here is derived from an EMBL/GenBank/DDBJ whole genome shotgun (WGS) entry which is preliminary data.</text>
</comment>
<gene>
    <name evidence="4" type="ORF">EDD52_107143</name>
</gene>
<keyword evidence="5" id="KW-1185">Reference proteome</keyword>
<organism evidence="4 5">
    <name type="scientific">Primorskyibacter sedentarius</name>
    <dbReference type="NCBI Taxonomy" id="745311"/>
    <lineage>
        <taxon>Bacteria</taxon>
        <taxon>Pseudomonadati</taxon>
        <taxon>Pseudomonadota</taxon>
        <taxon>Alphaproteobacteria</taxon>
        <taxon>Rhodobacterales</taxon>
        <taxon>Roseobacteraceae</taxon>
        <taxon>Primorskyibacter</taxon>
    </lineage>
</organism>
<dbReference type="InterPro" id="IPR006683">
    <property type="entry name" value="Thioestr_dom"/>
</dbReference>
<dbReference type="SUPFAM" id="SSF54637">
    <property type="entry name" value="Thioesterase/thiol ester dehydrase-isomerase"/>
    <property type="match status" value="1"/>
</dbReference>
<name>A0A4R3JF51_9RHOB</name>
<dbReference type="InterPro" id="IPR011973">
    <property type="entry name" value="PaaD"/>
</dbReference>
<dbReference type="Gene3D" id="3.10.129.10">
    <property type="entry name" value="Hotdog Thioesterase"/>
    <property type="match status" value="1"/>
</dbReference>
<dbReference type="InterPro" id="IPR029069">
    <property type="entry name" value="HotDog_dom_sf"/>
</dbReference>
<feature type="domain" description="Thioesterase" evidence="3">
    <location>
        <begin position="50"/>
        <end position="124"/>
    </location>
</feature>
<evidence type="ECO:0000256" key="2">
    <source>
        <dbReference type="ARBA" id="ARBA00022801"/>
    </source>
</evidence>
<dbReference type="FunFam" id="3.10.129.10:FF:000022">
    <property type="entry name" value="Phenylacetic acid degradation protein"/>
    <property type="match status" value="1"/>
</dbReference>
<dbReference type="CDD" id="cd03443">
    <property type="entry name" value="PaaI_thioesterase"/>
    <property type="match status" value="1"/>
</dbReference>
<evidence type="ECO:0000256" key="1">
    <source>
        <dbReference type="ARBA" id="ARBA00008324"/>
    </source>
</evidence>
<dbReference type="Proteomes" id="UP000295696">
    <property type="component" value="Unassembled WGS sequence"/>
</dbReference>
<dbReference type="GO" id="GO:0016289">
    <property type="term" value="F:acyl-CoA hydrolase activity"/>
    <property type="evidence" value="ECO:0007669"/>
    <property type="project" value="TreeGrafter"/>
</dbReference>
<dbReference type="PANTHER" id="PTHR42856:SF1">
    <property type="entry name" value="ACYL-COENZYME A THIOESTERASE PAAI"/>
    <property type="match status" value="1"/>
</dbReference>
<evidence type="ECO:0000313" key="5">
    <source>
        <dbReference type="Proteomes" id="UP000295696"/>
    </source>
</evidence>
<dbReference type="NCBIfam" id="TIGR00369">
    <property type="entry name" value="unchar_dom_1"/>
    <property type="match status" value="1"/>
</dbReference>
<reference evidence="4 5" key="1">
    <citation type="submission" date="2019-03" db="EMBL/GenBank/DDBJ databases">
        <title>Genomic Encyclopedia of Type Strains, Phase IV (KMG-IV): sequencing the most valuable type-strain genomes for metagenomic binning, comparative biology and taxonomic classification.</title>
        <authorList>
            <person name="Goeker M."/>
        </authorList>
    </citation>
    <scope>NUCLEOTIDE SEQUENCE [LARGE SCALE GENOMIC DNA]</scope>
    <source>
        <strain evidence="4 5">DSM 104836</strain>
    </source>
</reference>
<dbReference type="AlphaFoldDB" id="A0A4R3JF51"/>